<dbReference type="PANTHER" id="PTHR42849:SF1">
    <property type="entry name" value="N-ACETYLNEURAMINATE LYASE"/>
    <property type="match status" value="1"/>
</dbReference>
<evidence type="ECO:0000256" key="4">
    <source>
        <dbReference type="PIRSR" id="PIRSR001365-1"/>
    </source>
</evidence>
<feature type="binding site" evidence="5">
    <location>
        <position position="210"/>
    </location>
    <ligand>
        <name>pyruvate</name>
        <dbReference type="ChEBI" id="CHEBI:15361"/>
    </ligand>
</feature>
<dbReference type="KEGG" id="ohi:H8790_11385"/>
<dbReference type="InterPro" id="IPR020625">
    <property type="entry name" value="Schiff_base-form_aldolases_AS"/>
</dbReference>
<dbReference type="PIRSF" id="PIRSF001365">
    <property type="entry name" value="DHDPS"/>
    <property type="match status" value="1"/>
</dbReference>
<dbReference type="PROSITE" id="PS00666">
    <property type="entry name" value="DHDPS_2"/>
    <property type="match status" value="1"/>
</dbReference>
<sequence>MVNSAHPELQKIFSALTVPMHADESVNYEALAQIVEAQIADGVEGFYCCGSSGEGLLLTLEERKKILECTLRQVSGRVPVVAHVGTIRTADVIDLARHAKSAGAAAVSMIPPYYYKFSMAEITGYYKAVLDAVPGLEAILYNIPQFTGVEFSKDNAAELLSDPRIIGIKHTSQNLYSLERMSVAYPDKVLINGFDEMFLGALSMGASCTIGTTVNLFAPTFLKVRDLYNAGRMAEAFAQQNLINHRVEVMVKAGIFSAVKYGWTVRGIDCGACRSPFAPLTEEAKASVRELFA</sequence>
<dbReference type="Gene3D" id="3.20.20.70">
    <property type="entry name" value="Aldolase class I"/>
    <property type="match status" value="1"/>
</dbReference>
<dbReference type="GO" id="GO:0008747">
    <property type="term" value="F:N-acetylneuraminate lyase activity"/>
    <property type="evidence" value="ECO:0007669"/>
    <property type="project" value="UniProtKB-EC"/>
</dbReference>
<dbReference type="SMART" id="SM01130">
    <property type="entry name" value="DHDPS"/>
    <property type="match status" value="1"/>
</dbReference>
<feature type="active site" description="Schiff-base intermediate with substrate" evidence="4">
    <location>
        <position position="169"/>
    </location>
</feature>
<keyword evidence="7" id="KW-1185">Reference proteome</keyword>
<dbReference type="PANTHER" id="PTHR42849">
    <property type="entry name" value="N-ACETYLNEURAMINATE LYASE"/>
    <property type="match status" value="1"/>
</dbReference>
<dbReference type="EMBL" id="CP060490">
    <property type="protein sequence ID" value="QNL44037.1"/>
    <property type="molecule type" value="Genomic_DNA"/>
</dbReference>
<comment type="similarity">
    <text evidence="3">Belongs to the DapA family.</text>
</comment>
<evidence type="ECO:0000313" key="7">
    <source>
        <dbReference type="Proteomes" id="UP000515960"/>
    </source>
</evidence>
<dbReference type="EC" id="4.1.3.3" evidence="6"/>
<accession>A0A7G9B3A6</accession>
<keyword evidence="1 3" id="KW-0456">Lyase</keyword>
<dbReference type="RefSeq" id="WP_187332616.1">
    <property type="nucleotide sequence ID" value="NZ_CP060490.1"/>
</dbReference>
<protein>
    <submittedName>
        <fullName evidence="6">N-acetylneuraminate lyase</fullName>
        <ecNumber evidence="6">4.1.3.3</ecNumber>
    </submittedName>
</protein>
<evidence type="ECO:0000256" key="1">
    <source>
        <dbReference type="ARBA" id="ARBA00023239"/>
    </source>
</evidence>
<dbReference type="InterPro" id="IPR013785">
    <property type="entry name" value="Aldolase_TIM"/>
</dbReference>
<dbReference type="NCBIfam" id="NF003164">
    <property type="entry name" value="PRK04147.1"/>
    <property type="match status" value="1"/>
</dbReference>
<dbReference type="Proteomes" id="UP000515960">
    <property type="component" value="Chromosome"/>
</dbReference>
<proteinExistence type="inferred from homology"/>
<dbReference type="GO" id="GO:0005829">
    <property type="term" value="C:cytosol"/>
    <property type="evidence" value="ECO:0007669"/>
    <property type="project" value="TreeGrafter"/>
</dbReference>
<evidence type="ECO:0000313" key="6">
    <source>
        <dbReference type="EMBL" id="QNL44037.1"/>
    </source>
</evidence>
<evidence type="ECO:0000256" key="5">
    <source>
        <dbReference type="PIRSR" id="PIRSR001365-2"/>
    </source>
</evidence>
<keyword evidence="2" id="KW-0704">Schiff base</keyword>
<feature type="active site" description="Proton donor/acceptor" evidence="4">
    <location>
        <position position="141"/>
    </location>
</feature>
<evidence type="ECO:0000256" key="2">
    <source>
        <dbReference type="ARBA" id="ARBA00023270"/>
    </source>
</evidence>
<dbReference type="GO" id="GO:0019262">
    <property type="term" value="P:N-acetylneuraminate catabolic process"/>
    <property type="evidence" value="ECO:0007669"/>
    <property type="project" value="TreeGrafter"/>
</dbReference>
<reference evidence="6 7" key="1">
    <citation type="submission" date="2020-08" db="EMBL/GenBank/DDBJ databases">
        <authorList>
            <person name="Liu C."/>
            <person name="Sun Q."/>
        </authorList>
    </citation>
    <scope>NUCLEOTIDE SEQUENCE [LARGE SCALE GENOMIC DNA]</scope>
    <source>
        <strain evidence="6 7">NSJ-62</strain>
    </source>
</reference>
<evidence type="ECO:0000256" key="3">
    <source>
        <dbReference type="PIRNR" id="PIRNR001365"/>
    </source>
</evidence>
<dbReference type="AlphaFoldDB" id="A0A7G9B3A6"/>
<dbReference type="Pfam" id="PF00701">
    <property type="entry name" value="DHDPS"/>
    <property type="match status" value="1"/>
</dbReference>
<dbReference type="SUPFAM" id="SSF51569">
    <property type="entry name" value="Aldolase"/>
    <property type="match status" value="1"/>
</dbReference>
<dbReference type="InterPro" id="IPR002220">
    <property type="entry name" value="DapA-like"/>
</dbReference>
<organism evidence="6 7">
    <name type="scientific">Oscillibacter hominis</name>
    <dbReference type="NCBI Taxonomy" id="2763056"/>
    <lineage>
        <taxon>Bacteria</taxon>
        <taxon>Bacillati</taxon>
        <taxon>Bacillota</taxon>
        <taxon>Clostridia</taxon>
        <taxon>Eubacteriales</taxon>
        <taxon>Oscillospiraceae</taxon>
        <taxon>Oscillibacter</taxon>
    </lineage>
</organism>
<dbReference type="PRINTS" id="PR00146">
    <property type="entry name" value="DHPICSNTHASE"/>
</dbReference>
<name>A0A7G9B3A6_9FIRM</name>
<gene>
    <name evidence="6" type="ORF">H8790_11385</name>
</gene>